<evidence type="ECO:0000313" key="2">
    <source>
        <dbReference type="Proteomes" id="UP000194137"/>
    </source>
</evidence>
<sequence length="179" mass="18834">MTDTIWSSRLAREDVPEDGIHVEISADAAVRAALAQSAELRDLSRLEAQFDVTRSGRDGLHVVGEVSALVGQNCVVTLEPIETNLVEPIDLFFTSDQQASLGDSDGEASFGLTEAEPPEPLVGGAVDLGAIATEYFLLGLDPYPRKKGVTFESPAAGDAVAKPFAALAALKRPPKGSSE</sequence>
<proteinExistence type="predicted"/>
<dbReference type="AlphaFoldDB" id="A0A1W6ZXT5"/>
<organism evidence="1 2">
    <name type="scientific">Pseudorhodoplanes sinuspersici</name>
    <dbReference type="NCBI Taxonomy" id="1235591"/>
    <lineage>
        <taxon>Bacteria</taxon>
        <taxon>Pseudomonadati</taxon>
        <taxon>Pseudomonadota</taxon>
        <taxon>Alphaproteobacteria</taxon>
        <taxon>Hyphomicrobiales</taxon>
        <taxon>Pseudorhodoplanes</taxon>
    </lineage>
</organism>
<dbReference type="KEGG" id="psin:CAK95_22475"/>
<reference evidence="1 2" key="1">
    <citation type="submission" date="2017-05" db="EMBL/GenBank/DDBJ databases">
        <title>Full genome sequence of Pseudorhodoplanes sinuspersici.</title>
        <authorList>
            <person name="Dastgheib S.M.M."/>
            <person name="Shavandi M."/>
            <person name="Tirandaz H."/>
        </authorList>
    </citation>
    <scope>NUCLEOTIDE SEQUENCE [LARGE SCALE GENOMIC DNA]</scope>
    <source>
        <strain evidence="1 2">RIPI110</strain>
    </source>
</reference>
<accession>A0A1W6ZXT5</accession>
<dbReference type="STRING" id="1235591.CAK95_22475"/>
<protein>
    <submittedName>
        <fullName evidence="1">Uncharacterized protein</fullName>
    </submittedName>
</protein>
<dbReference type="InterPro" id="IPR003772">
    <property type="entry name" value="YceD"/>
</dbReference>
<dbReference type="RefSeq" id="WP_086089956.1">
    <property type="nucleotide sequence ID" value="NZ_CP021112.1"/>
</dbReference>
<gene>
    <name evidence="1" type="ORF">CAK95_22475</name>
</gene>
<dbReference type="Pfam" id="PF02620">
    <property type="entry name" value="YceD"/>
    <property type="match status" value="1"/>
</dbReference>
<keyword evidence="2" id="KW-1185">Reference proteome</keyword>
<name>A0A1W6ZXT5_9HYPH</name>
<dbReference type="OrthoDB" id="8443793at2"/>
<evidence type="ECO:0000313" key="1">
    <source>
        <dbReference type="EMBL" id="ARQ01565.1"/>
    </source>
</evidence>
<dbReference type="EMBL" id="CP021112">
    <property type="protein sequence ID" value="ARQ01565.1"/>
    <property type="molecule type" value="Genomic_DNA"/>
</dbReference>
<dbReference type="Proteomes" id="UP000194137">
    <property type="component" value="Chromosome"/>
</dbReference>